<evidence type="ECO:0000313" key="2">
    <source>
        <dbReference type="Proteomes" id="UP000247409"/>
    </source>
</evidence>
<comment type="caution">
    <text evidence="1">The sequence shown here is derived from an EMBL/GenBank/DDBJ whole genome shotgun (WGS) entry which is preliminary data.</text>
</comment>
<sequence>MTWFGSGVMMGWVTGHHIAPNGIKTTKIPLQLYDYSALKYRTSSCGIRGTDAFSVDKSYGSLSLELLNLLSYFVFRRQTYPCDFFLTNIGYRNKS</sequence>
<accession>A0A2V3IDY2</accession>
<proteinExistence type="predicted"/>
<dbReference type="Proteomes" id="UP000247409">
    <property type="component" value="Unassembled WGS sequence"/>
</dbReference>
<gene>
    <name evidence="1" type="ORF">BWQ96_10024</name>
</gene>
<keyword evidence="2" id="KW-1185">Reference proteome</keyword>
<organism evidence="1 2">
    <name type="scientific">Gracilariopsis chorda</name>
    <dbReference type="NCBI Taxonomy" id="448386"/>
    <lineage>
        <taxon>Eukaryota</taxon>
        <taxon>Rhodophyta</taxon>
        <taxon>Florideophyceae</taxon>
        <taxon>Rhodymeniophycidae</taxon>
        <taxon>Gracilariales</taxon>
        <taxon>Gracilariaceae</taxon>
        <taxon>Gracilariopsis</taxon>
    </lineage>
</organism>
<evidence type="ECO:0000313" key="1">
    <source>
        <dbReference type="EMBL" id="PXF40262.1"/>
    </source>
</evidence>
<protein>
    <submittedName>
        <fullName evidence="1">Uncharacterized protein</fullName>
    </submittedName>
</protein>
<name>A0A2V3IDY2_9FLOR</name>
<dbReference type="EMBL" id="NBIV01000330">
    <property type="protein sequence ID" value="PXF40262.1"/>
    <property type="molecule type" value="Genomic_DNA"/>
</dbReference>
<reference evidence="1 2" key="1">
    <citation type="journal article" date="2018" name="Mol. Biol. Evol.">
        <title>Analysis of the draft genome of the red seaweed Gracilariopsis chorda provides insights into genome size evolution in Rhodophyta.</title>
        <authorList>
            <person name="Lee J."/>
            <person name="Yang E.C."/>
            <person name="Graf L."/>
            <person name="Yang J.H."/>
            <person name="Qiu H."/>
            <person name="Zel Zion U."/>
            <person name="Chan C.X."/>
            <person name="Stephens T.G."/>
            <person name="Weber A.P.M."/>
            <person name="Boo G.H."/>
            <person name="Boo S.M."/>
            <person name="Kim K.M."/>
            <person name="Shin Y."/>
            <person name="Jung M."/>
            <person name="Lee S.J."/>
            <person name="Yim H.S."/>
            <person name="Lee J.H."/>
            <person name="Bhattacharya D."/>
            <person name="Yoon H.S."/>
        </authorList>
    </citation>
    <scope>NUCLEOTIDE SEQUENCE [LARGE SCALE GENOMIC DNA]</scope>
    <source>
        <strain evidence="1 2">SKKU-2015</strain>
        <tissue evidence="1">Whole body</tissue>
    </source>
</reference>
<dbReference type="AlphaFoldDB" id="A0A2V3IDY2"/>